<evidence type="ECO:0000256" key="2">
    <source>
        <dbReference type="SAM" id="MobiDB-lite"/>
    </source>
</evidence>
<keyword evidence="1" id="KW-0539">Nucleus</keyword>
<keyword evidence="5" id="KW-1185">Reference proteome</keyword>
<name>A0A9P0ENK4_9HYPO</name>
<keyword evidence="3" id="KW-0472">Membrane</keyword>
<dbReference type="AlphaFoldDB" id="A0A9P0ENK4"/>
<accession>A0A9P0ENK4</accession>
<dbReference type="CDD" id="cd00067">
    <property type="entry name" value="GAL4"/>
    <property type="match status" value="1"/>
</dbReference>
<dbReference type="InterPro" id="IPR001138">
    <property type="entry name" value="Zn2Cys6_DnaBD"/>
</dbReference>
<dbReference type="Proteomes" id="UP000775872">
    <property type="component" value="Unassembled WGS sequence"/>
</dbReference>
<keyword evidence="3" id="KW-0812">Transmembrane</keyword>
<evidence type="ECO:0008006" key="6">
    <source>
        <dbReference type="Google" id="ProtNLM"/>
    </source>
</evidence>
<dbReference type="PANTHER" id="PTHR38111:SF2">
    <property type="entry name" value="FINGER DOMAIN PROTEIN, PUTATIVE (AFU_ORTHOLOGUE AFUA_1G01560)-RELATED"/>
    <property type="match status" value="1"/>
</dbReference>
<dbReference type="OrthoDB" id="3037908at2759"/>
<feature type="region of interest" description="Disordered" evidence="2">
    <location>
        <begin position="94"/>
        <end position="113"/>
    </location>
</feature>
<evidence type="ECO:0000256" key="3">
    <source>
        <dbReference type="SAM" id="Phobius"/>
    </source>
</evidence>
<gene>
    <name evidence="4" type="ORF">CSOL1703_00007546</name>
</gene>
<evidence type="ECO:0000313" key="5">
    <source>
        <dbReference type="Proteomes" id="UP000775872"/>
    </source>
</evidence>
<dbReference type="InterPro" id="IPR053178">
    <property type="entry name" value="Osmoadaptation_assoc"/>
</dbReference>
<evidence type="ECO:0000313" key="4">
    <source>
        <dbReference type="EMBL" id="CAH0057756.1"/>
    </source>
</evidence>
<protein>
    <recommendedName>
        <fullName evidence="6">Zn(2)-C6 fungal-type domain-containing protein</fullName>
    </recommendedName>
</protein>
<comment type="caution">
    <text evidence="4">The sequence shown here is derived from an EMBL/GenBank/DDBJ whole genome shotgun (WGS) entry which is preliminary data.</text>
</comment>
<dbReference type="PANTHER" id="PTHR38111">
    <property type="entry name" value="ZN(2)-C6 FUNGAL-TYPE DOMAIN-CONTAINING PROTEIN-RELATED"/>
    <property type="match status" value="1"/>
</dbReference>
<feature type="transmembrane region" description="Helical" evidence="3">
    <location>
        <begin position="406"/>
        <end position="427"/>
    </location>
</feature>
<sequence>MPGIPRSKGCRSCKSRKIKVCDHRTFYDSLLTSPSKCDENWPACSPCVLRGYDCSGPTSLLKFIRDGNHKNSRSELYVEAENVSTAWVSEVCTRPKRSTRSPEPKGSEKRKRPANIAAIPSAHLTCFRLPSKLRPLPTTVIDRLAAQLVSHLNRAADRGMILSKTYLQYIPSRLAYFPCLRDTIALFCTVWSNFCRKRQSLDFINLPAYGKAIRSLRRALGTEQAFAVETLAAVTILQRTEELFNPGGQRMIHDQGMTTLLENIGPPESGDEFHISVLCEDYSILVPYWIMTGWKNIMNEFPFRTPIIEGFAKYTENIRLSPLVHGAFHRFDAVTKALPVLIRACESLWKPSNGEFQDSSSIYITNCFKETHEVAEDIMTKFLEGALGTGDIEERVDPASLCETTYYFSTIYLAQIFLGLTSVYICIVRMRYDWSAAHGLPETRNIYAKLRELAEHVWKYARFLRSVESFIGVTSQRSLYLTLEVAGVDEKEYLLDLISDMDSFRRRLPVQRDDLEAQILIYARLLTGRKP</sequence>
<keyword evidence="3" id="KW-1133">Transmembrane helix</keyword>
<dbReference type="GO" id="GO:0008270">
    <property type="term" value="F:zinc ion binding"/>
    <property type="evidence" value="ECO:0007669"/>
    <property type="project" value="InterPro"/>
</dbReference>
<dbReference type="GO" id="GO:0000981">
    <property type="term" value="F:DNA-binding transcription factor activity, RNA polymerase II-specific"/>
    <property type="evidence" value="ECO:0007669"/>
    <property type="project" value="InterPro"/>
</dbReference>
<organism evidence="4 5">
    <name type="scientific">Clonostachys solani</name>
    <dbReference type="NCBI Taxonomy" id="160281"/>
    <lineage>
        <taxon>Eukaryota</taxon>
        <taxon>Fungi</taxon>
        <taxon>Dikarya</taxon>
        <taxon>Ascomycota</taxon>
        <taxon>Pezizomycotina</taxon>
        <taxon>Sordariomycetes</taxon>
        <taxon>Hypocreomycetidae</taxon>
        <taxon>Hypocreales</taxon>
        <taxon>Bionectriaceae</taxon>
        <taxon>Clonostachys</taxon>
    </lineage>
</organism>
<dbReference type="EMBL" id="CABFOC020000074">
    <property type="protein sequence ID" value="CAH0057756.1"/>
    <property type="molecule type" value="Genomic_DNA"/>
</dbReference>
<proteinExistence type="predicted"/>
<evidence type="ECO:0000256" key="1">
    <source>
        <dbReference type="ARBA" id="ARBA00023242"/>
    </source>
</evidence>
<reference evidence="4" key="1">
    <citation type="submission" date="2021-10" db="EMBL/GenBank/DDBJ databases">
        <authorList>
            <person name="Piombo E."/>
        </authorList>
    </citation>
    <scope>NUCLEOTIDE SEQUENCE</scope>
</reference>